<name>A0A9W8W6R7_9HYPO</name>
<feature type="domain" description="SGNH hydrolase-type esterase" evidence="3">
    <location>
        <begin position="3"/>
        <end position="175"/>
    </location>
</feature>
<dbReference type="Proteomes" id="UP001140502">
    <property type="component" value="Unassembled WGS sequence"/>
</dbReference>
<dbReference type="InterPro" id="IPR028994">
    <property type="entry name" value="Integrin_alpha_N"/>
</dbReference>
<reference evidence="4" key="1">
    <citation type="submission" date="2022-10" db="EMBL/GenBank/DDBJ databases">
        <title>Tapping the CABI collections for fungal endophytes: first genome assemblies for Collariella, Neodidymelliopsis, Ascochyta clinopodiicola, Didymella pomorum, Didymosphaeria variabile, Neocosmospora piperis and Neocucurbitaria cava.</title>
        <authorList>
            <person name="Hill R."/>
        </authorList>
    </citation>
    <scope>NUCLEOTIDE SEQUENCE</scope>
    <source>
        <strain evidence="4">IMI 366586</strain>
    </source>
</reference>
<dbReference type="SUPFAM" id="SSF52266">
    <property type="entry name" value="SGNH hydrolase"/>
    <property type="match status" value="1"/>
</dbReference>
<sequence length="1244" mass="136461">MPLGDSITKGSLSTGTVGYRGPLRQKLLSRGFTVDMIGSLRDGNMVDNDHEGHSGEYLASINVYWRNSIRARPNLVLVHAGTNNMDKNRDLDIAIDLMTSIVDGLFQNAPDVTVLVAPVIWANKPAMQANTDRFNPQVEDLVVKRQKQGKKILLVHIDITKSDLADDKHPNDRGYGKMADAWYKAILEADARGWLKNPVEVTELEAPGTGLGTGGGGSSSGSNRRIWQKKGTVFEGFRTWETIGTIRTAVENGSREKVILADLNGDGIADYIIADKDGTVRAWINGGSPNDWTSLGKVNPGWKSVTGDMIRLADVDNDGKADLIVLNSEGGARVWKNTDNGKKFEALDSKWATGLESRDKVYFEDIDGDGYADYVIVYSGGAVKWARNTHNNGKDSDKKNWETAKTIAPGPAGIPPDTARVKDIDGDGKADYLVVYKGGAVKAYRNTIDESGRDWSDLGTIAPGVEGVTGEMIRFADMDGDGLADFLAVDSDGSIRMWKNLGIVGSKGSSMRFADLTGDGKDDIISVDARGRSRAWINKGLGQWDAIGEISPGFNEDLSSSRIEFADVNGDRRADYLIIYGGGAVKAYLNTGMLPAKREGQRIWNEGITISPGVGEPGSKIRFADLNGDGWDDFLVLYDGGAVKCWLNNKNIPPRNGERIWQEGAIVATGVGEPGSKIRFADLTGDGKDEYIVQYEGGAAKGYRNMGQIPNGTGRKWNNMGTIATGVTPQGPVEYADIDGDGKADYLIVWRGGAVDAYINSYHWLDADPVDENGPGGSNGDDDGGGKGDDDDDDDDEKAPPYDPVSDDDKRLEPCVYSPTTMDEIENLEFNNELKPHCVPRYLVPVLHNMLSNAKVRYKEIIGSGYDGYFKVYAEYIVSTSSLALYNFMLDNGDDYFDCQIWSKYACCRNCEPLGYSCKDCIKVCPSPDQYERDARQYDLREMPCPPDYSKRGAGEKRDWKQESIFWSFKDKKHEDDFYAEVAGQVGVPKKKLHIKKHQIIYGSTDFPSCFGIDPTLGFEDLKKNGTCTYNYWWHNAPEVGDFEPEDVFNPKKLIEETLDDVDIDEPLAVYAFATLSDQLDIDSQDLVDALILPISMLQAGLDHMEAVVKMGKEIKQAQKTEFITNLLSSALLIVGGAGGLIAHAGMRFLGRSLVALAETGNAGLGLYTAVSTPESIPLLIFGLVMSAKNFRDSSKIRKAAELKRDMKFQEFVDLSKEVAKLEQLTRKINRRPQTPPMCSGALP</sequence>
<dbReference type="InterPro" id="IPR013517">
    <property type="entry name" value="FG-GAP"/>
</dbReference>
<dbReference type="InterPro" id="IPR036514">
    <property type="entry name" value="SGNH_hydro_sf"/>
</dbReference>
<proteinExistence type="predicted"/>
<evidence type="ECO:0000256" key="2">
    <source>
        <dbReference type="SAM" id="MobiDB-lite"/>
    </source>
</evidence>
<dbReference type="PANTHER" id="PTHR44103">
    <property type="entry name" value="PROPROTEIN CONVERTASE P"/>
    <property type="match status" value="1"/>
</dbReference>
<accession>A0A9W8W6R7</accession>
<dbReference type="SUPFAM" id="SSF69318">
    <property type="entry name" value="Integrin alpha N-terminal domain"/>
    <property type="match status" value="3"/>
</dbReference>
<organism evidence="4 5">
    <name type="scientific">Fusarium piperis</name>
    <dbReference type="NCBI Taxonomy" id="1435070"/>
    <lineage>
        <taxon>Eukaryota</taxon>
        <taxon>Fungi</taxon>
        <taxon>Dikarya</taxon>
        <taxon>Ascomycota</taxon>
        <taxon>Pezizomycotina</taxon>
        <taxon>Sordariomycetes</taxon>
        <taxon>Hypocreomycetidae</taxon>
        <taxon>Hypocreales</taxon>
        <taxon>Nectriaceae</taxon>
        <taxon>Fusarium</taxon>
        <taxon>Fusarium solani species complex</taxon>
    </lineage>
</organism>
<dbReference type="PANTHER" id="PTHR44103:SF1">
    <property type="entry name" value="PROPROTEIN CONVERTASE P"/>
    <property type="match status" value="1"/>
</dbReference>
<evidence type="ECO:0000256" key="1">
    <source>
        <dbReference type="ARBA" id="ARBA00022729"/>
    </source>
</evidence>
<evidence type="ECO:0000313" key="4">
    <source>
        <dbReference type="EMBL" id="KAJ4313841.1"/>
    </source>
</evidence>
<evidence type="ECO:0000259" key="3">
    <source>
        <dbReference type="Pfam" id="PF13472"/>
    </source>
</evidence>
<comment type="caution">
    <text evidence="4">The sequence shown here is derived from an EMBL/GenBank/DDBJ whole genome shotgun (WGS) entry which is preliminary data.</text>
</comment>
<dbReference type="InterPro" id="IPR013830">
    <property type="entry name" value="SGNH_hydro"/>
</dbReference>
<dbReference type="EMBL" id="JAPEUR010000246">
    <property type="protein sequence ID" value="KAJ4313841.1"/>
    <property type="molecule type" value="Genomic_DNA"/>
</dbReference>
<feature type="compositionally biased region" description="Gly residues" evidence="2">
    <location>
        <begin position="209"/>
        <end position="219"/>
    </location>
</feature>
<dbReference type="CDD" id="cd01833">
    <property type="entry name" value="XynB_like"/>
    <property type="match status" value="1"/>
</dbReference>
<keyword evidence="1" id="KW-0732">Signal</keyword>
<dbReference type="Gene3D" id="2.130.10.130">
    <property type="entry name" value="Integrin alpha, N-terminal"/>
    <property type="match status" value="2"/>
</dbReference>
<protein>
    <recommendedName>
        <fullName evidence="3">SGNH hydrolase-type esterase domain-containing protein</fullName>
    </recommendedName>
</protein>
<evidence type="ECO:0000313" key="5">
    <source>
        <dbReference type="Proteomes" id="UP001140502"/>
    </source>
</evidence>
<dbReference type="Pfam" id="PF13517">
    <property type="entry name" value="FG-GAP_3"/>
    <property type="match status" value="4"/>
</dbReference>
<dbReference type="Gene3D" id="3.40.50.1110">
    <property type="entry name" value="SGNH hydrolase"/>
    <property type="match status" value="1"/>
</dbReference>
<dbReference type="OrthoDB" id="1046782at2759"/>
<keyword evidence="5" id="KW-1185">Reference proteome</keyword>
<feature type="region of interest" description="Disordered" evidence="2">
    <location>
        <begin position="769"/>
        <end position="813"/>
    </location>
</feature>
<feature type="region of interest" description="Disordered" evidence="2">
    <location>
        <begin position="205"/>
        <end position="224"/>
    </location>
</feature>
<dbReference type="Pfam" id="PF13472">
    <property type="entry name" value="Lipase_GDSL_2"/>
    <property type="match status" value="1"/>
</dbReference>
<gene>
    <name evidence="4" type="ORF">N0V84_009196</name>
</gene>
<dbReference type="AlphaFoldDB" id="A0A9W8W6R7"/>